<dbReference type="Gene3D" id="1.10.555.10">
    <property type="entry name" value="Rho GTPase activation protein"/>
    <property type="match status" value="1"/>
</dbReference>
<dbReference type="CDD" id="cd09394">
    <property type="entry name" value="LIM1_Rga"/>
    <property type="match status" value="1"/>
</dbReference>
<proteinExistence type="predicted"/>
<dbReference type="SMART" id="SM00324">
    <property type="entry name" value="RhoGAP"/>
    <property type="match status" value="1"/>
</dbReference>
<dbReference type="PROSITE" id="PS50023">
    <property type="entry name" value="LIM_DOMAIN_2"/>
    <property type="match status" value="1"/>
</dbReference>
<dbReference type="InterPro" id="IPR008936">
    <property type="entry name" value="Rho_GTPase_activation_prot"/>
</dbReference>
<dbReference type="PANTHER" id="PTHR46075">
    <property type="entry name" value="CHIMERIN FAMILY MEMBER"/>
    <property type="match status" value="1"/>
</dbReference>
<feature type="region of interest" description="Disordered" evidence="5">
    <location>
        <begin position="738"/>
        <end position="788"/>
    </location>
</feature>
<feature type="compositionally biased region" description="Polar residues" evidence="5">
    <location>
        <begin position="444"/>
        <end position="505"/>
    </location>
</feature>
<feature type="domain" description="LIM zinc-binding" evidence="6">
    <location>
        <begin position="94"/>
        <end position="153"/>
    </location>
</feature>
<feature type="domain" description="Phorbol-ester/DAG-type" evidence="7">
    <location>
        <begin position="1153"/>
        <end position="1200"/>
    </location>
</feature>
<dbReference type="GO" id="GO:0046872">
    <property type="term" value="F:metal ion binding"/>
    <property type="evidence" value="ECO:0007669"/>
    <property type="project" value="UniProtKB-KW"/>
</dbReference>
<evidence type="ECO:0000259" key="7">
    <source>
        <dbReference type="PROSITE" id="PS50081"/>
    </source>
</evidence>
<dbReference type="InterPro" id="IPR051854">
    <property type="entry name" value="Rho-type_GAP"/>
</dbReference>
<dbReference type="PANTHER" id="PTHR46075:SF2">
    <property type="entry name" value="RHO GTPASE ACTIVATING PROTEIN AT 5A, ISOFORM A"/>
    <property type="match status" value="1"/>
</dbReference>
<feature type="region of interest" description="Disordered" evidence="5">
    <location>
        <begin position="157"/>
        <end position="622"/>
    </location>
</feature>
<protein>
    <recommendedName>
        <fullName evidence="11">RhoGAP-domain-containing protein</fullName>
    </recommendedName>
</protein>
<dbReference type="CDD" id="cd00029">
    <property type="entry name" value="C1"/>
    <property type="match status" value="1"/>
</dbReference>
<comment type="caution">
    <text evidence="9">The sequence shown here is derived from an EMBL/GenBank/DDBJ whole genome shotgun (WGS) entry which is preliminary data.</text>
</comment>
<dbReference type="Pfam" id="PF00130">
    <property type="entry name" value="C1_1"/>
    <property type="match status" value="1"/>
</dbReference>
<feature type="compositionally biased region" description="Low complexity" evidence="5">
    <location>
        <begin position="200"/>
        <end position="216"/>
    </location>
</feature>
<dbReference type="Gene3D" id="3.30.60.20">
    <property type="match status" value="1"/>
</dbReference>
<keyword evidence="3 4" id="KW-0862">Zinc</keyword>
<feature type="domain" description="Rho-GAP" evidence="8">
    <location>
        <begin position="1224"/>
        <end position="1419"/>
    </location>
</feature>
<dbReference type="SUPFAM" id="SSF57889">
    <property type="entry name" value="Cysteine-rich domain"/>
    <property type="match status" value="1"/>
</dbReference>
<dbReference type="SUPFAM" id="SSF48350">
    <property type="entry name" value="GTPase activation domain, GAP"/>
    <property type="match status" value="1"/>
</dbReference>
<accession>A0A9P5Y2W1</accession>
<evidence type="ECO:0000259" key="8">
    <source>
        <dbReference type="PROSITE" id="PS50238"/>
    </source>
</evidence>
<feature type="compositionally biased region" description="Polar residues" evidence="5">
    <location>
        <begin position="523"/>
        <end position="542"/>
    </location>
</feature>
<sequence>MNSQRDVPIRDHSHPGLRQDSHGNSGDNVGLEDRLCPGCKKSAVSEHGGLVVAFGQSFFHVDCFKCAKCGDQVTADTNLLLLSDGSPICANCSYSCNVCHLPILDEAIMTGDDSYHAHCFKCKVCKSRIDELVFAKTTKGIYCMNCHNERMINLRKHTQRKAERERAAGGSNSTKSREREARSFHRDNEVSSPLMDGRSQSHGLQSSNSSRPSSSRGADVSASVRSPAKPHSGSYVSDAFGSNPPTPALNITSQPSNGKPLPSLSSISSSQSISATVAPPSSGEYSQKPKPLPPKYDVSVEQDRPDPVKQNTLPIPHGSVVSDPDGRRRSYDDGVRPLNVLFGRNGDSARQEEFSSTAITSPEGLTVSTSRRDKRRSINPALSLSDFSLLGASPASPISPRSTSFQHQLDHRIPTPPTPGGRESPQALSPLPDHFLGHSPPSRPTSHNSTFPSRSSVHSQRVSASLSDSQTLDISRTSSPSGYTEEQSQDQTIVVNRSPLSTVTLESVPPAKQRGKNGHDVQTLPTNDAPRNSDQSYASLSSKDVDILRSTRSFDDRRPKSRPGSDNPAQYPLSRSRSISPAYRVDVPQNIESETDTEAEGDNSQRAQARESLPPAPPPKEEKDILVGLKESALVIGEVVTDVSIMLSPDSGSDDMSESSPVERMQRSTFIAPALPPIRFSMPADFSGLFNVESVSSFKPLDQLAKISEDRPQTSPTQLPIAALEHNLTPTRTTIIVSTESPHDERSKTYDFSINDDDQSASGSPSESFYQESSSKSSNSNPDLDNQTVLQVNGPVGTLQGTMNPTSITLTEPGATSTVTLRHDTDIVSLRLHEVITDARERGAQQVKLDMDFIEAILATLETRKVENQRLKNKFDGIKRASKQYIDGLTVAQTEYDRELKARRDAEAEVTRLRVLLSGQVARLTALSGDSRREELRQQLSRELHDNLSGLEHDLSKLIVERDMTLAEVEELSATRTTPDLPSANLGRSLTKRLETIKTQYKRDLVPLTQERETLTREVAELKAVRDVFLEETTVLNTRNEELAQLSAVYFRRMEGHPGNSNTMDTLRGSLDKPRSQPLQAQQSMPFPPSLSASTSGSSTAHEDNIEPGRMGVPKTNLEQHTPSKGGGFRKWGSKAKGVLSPPAASDRKAHQEHNFQQLSVLRFTRCDHCGDKMWGSQLRCTVCNTSIHVRCASHVQIQCAQQIQGLARPESPPMPLPPSMFGRDLVEQVHADSKDEERHIPVIVEKCIDAVETLALDYEGIYRKTGGSGQSKAITQLFERGDYASFDLRDDDRFNDICSVTSVLKNYFRSLPVPLLTYDLHDQFMSAVHIRDPAIRHSSLLDLVNKLPSEHYHTLRVLMLHLHRVRERSERNLMNARNLGVVFGPTLMRSQDPSAEFSDMAGKALSIEWLVDNAPFIFNEDNPN</sequence>
<evidence type="ECO:0000313" key="9">
    <source>
        <dbReference type="EMBL" id="KAF9461310.1"/>
    </source>
</evidence>
<dbReference type="SMART" id="SM00132">
    <property type="entry name" value="LIM"/>
    <property type="match status" value="2"/>
</dbReference>
<dbReference type="PROSITE" id="PS00478">
    <property type="entry name" value="LIM_DOMAIN_1"/>
    <property type="match status" value="2"/>
</dbReference>
<organism evidence="9 10">
    <name type="scientific">Collybia nuda</name>
    <dbReference type="NCBI Taxonomy" id="64659"/>
    <lineage>
        <taxon>Eukaryota</taxon>
        <taxon>Fungi</taxon>
        <taxon>Dikarya</taxon>
        <taxon>Basidiomycota</taxon>
        <taxon>Agaricomycotina</taxon>
        <taxon>Agaricomycetes</taxon>
        <taxon>Agaricomycetidae</taxon>
        <taxon>Agaricales</taxon>
        <taxon>Tricholomatineae</taxon>
        <taxon>Clitocybaceae</taxon>
        <taxon>Collybia</taxon>
    </lineage>
</organism>
<evidence type="ECO:0000256" key="1">
    <source>
        <dbReference type="ARBA" id="ARBA00022468"/>
    </source>
</evidence>
<dbReference type="InterPro" id="IPR002219">
    <property type="entry name" value="PKC_DAG/PE"/>
</dbReference>
<feature type="region of interest" description="Disordered" evidence="5">
    <location>
        <begin position="1055"/>
        <end position="1152"/>
    </location>
</feature>
<gene>
    <name evidence="9" type="ORF">BDZ94DRAFT_1264138</name>
</gene>
<dbReference type="PROSITE" id="PS50238">
    <property type="entry name" value="RHOGAP"/>
    <property type="match status" value="1"/>
</dbReference>
<dbReference type="PROSITE" id="PS50081">
    <property type="entry name" value="ZF_DAG_PE_2"/>
    <property type="match status" value="1"/>
</dbReference>
<feature type="compositionally biased region" description="Basic and acidic residues" evidence="5">
    <location>
        <begin position="175"/>
        <end position="189"/>
    </location>
</feature>
<dbReference type="InterPro" id="IPR001781">
    <property type="entry name" value="Znf_LIM"/>
</dbReference>
<dbReference type="OrthoDB" id="79452at2759"/>
<name>A0A9P5Y2W1_9AGAR</name>
<feature type="compositionally biased region" description="Low complexity" evidence="5">
    <location>
        <begin position="1090"/>
        <end position="1100"/>
    </location>
</feature>
<keyword evidence="2 4" id="KW-0479">Metal-binding</keyword>
<evidence type="ECO:0000256" key="3">
    <source>
        <dbReference type="ARBA" id="ARBA00022833"/>
    </source>
</evidence>
<dbReference type="GO" id="GO:0005096">
    <property type="term" value="F:GTPase activator activity"/>
    <property type="evidence" value="ECO:0007669"/>
    <property type="project" value="UniProtKB-KW"/>
</dbReference>
<dbReference type="FunFam" id="1.10.555.10:FF:000043">
    <property type="entry name" value="Rho GTPase activator Rga"/>
    <property type="match status" value="1"/>
</dbReference>
<dbReference type="GO" id="GO:0007165">
    <property type="term" value="P:signal transduction"/>
    <property type="evidence" value="ECO:0007669"/>
    <property type="project" value="InterPro"/>
</dbReference>
<dbReference type="PROSITE" id="PS00479">
    <property type="entry name" value="ZF_DAG_PE_1"/>
    <property type="match status" value="1"/>
</dbReference>
<evidence type="ECO:0000313" key="10">
    <source>
        <dbReference type="Proteomes" id="UP000807353"/>
    </source>
</evidence>
<dbReference type="InterPro" id="IPR000198">
    <property type="entry name" value="RhoGAP_dom"/>
</dbReference>
<keyword evidence="1" id="KW-0343">GTPase activation</keyword>
<dbReference type="Pfam" id="PF00412">
    <property type="entry name" value="LIM"/>
    <property type="match status" value="2"/>
</dbReference>
<evidence type="ECO:0000256" key="2">
    <source>
        <dbReference type="ARBA" id="ARBA00022723"/>
    </source>
</evidence>
<dbReference type="Pfam" id="PF00620">
    <property type="entry name" value="RhoGAP"/>
    <property type="match status" value="1"/>
</dbReference>
<keyword evidence="4" id="KW-0440">LIM domain</keyword>
<dbReference type="Proteomes" id="UP000807353">
    <property type="component" value="Unassembled WGS sequence"/>
</dbReference>
<reference evidence="9" key="1">
    <citation type="submission" date="2020-11" db="EMBL/GenBank/DDBJ databases">
        <authorList>
            <consortium name="DOE Joint Genome Institute"/>
            <person name="Ahrendt S."/>
            <person name="Riley R."/>
            <person name="Andreopoulos W."/>
            <person name="Labutti K."/>
            <person name="Pangilinan J."/>
            <person name="Ruiz-Duenas F.J."/>
            <person name="Barrasa J.M."/>
            <person name="Sanchez-Garcia M."/>
            <person name="Camarero S."/>
            <person name="Miyauchi S."/>
            <person name="Serrano A."/>
            <person name="Linde D."/>
            <person name="Babiker R."/>
            <person name="Drula E."/>
            <person name="Ayuso-Fernandez I."/>
            <person name="Pacheco R."/>
            <person name="Padilla G."/>
            <person name="Ferreira P."/>
            <person name="Barriuso J."/>
            <person name="Kellner H."/>
            <person name="Castanera R."/>
            <person name="Alfaro M."/>
            <person name="Ramirez L."/>
            <person name="Pisabarro A.G."/>
            <person name="Kuo A."/>
            <person name="Tritt A."/>
            <person name="Lipzen A."/>
            <person name="He G."/>
            <person name="Yan M."/>
            <person name="Ng V."/>
            <person name="Cullen D."/>
            <person name="Martin F."/>
            <person name="Rosso M.-N."/>
            <person name="Henrissat B."/>
            <person name="Hibbett D."/>
            <person name="Martinez A.T."/>
            <person name="Grigoriev I.V."/>
        </authorList>
    </citation>
    <scope>NUCLEOTIDE SEQUENCE</scope>
    <source>
        <strain evidence="9">CBS 247.69</strain>
    </source>
</reference>
<evidence type="ECO:0000256" key="4">
    <source>
        <dbReference type="PROSITE-ProRule" id="PRU00125"/>
    </source>
</evidence>
<evidence type="ECO:0000256" key="5">
    <source>
        <dbReference type="SAM" id="MobiDB-lite"/>
    </source>
</evidence>
<evidence type="ECO:0008006" key="11">
    <source>
        <dbReference type="Google" id="ProtNLM"/>
    </source>
</evidence>
<keyword evidence="10" id="KW-1185">Reference proteome</keyword>
<feature type="compositionally biased region" description="Low complexity" evidence="5">
    <location>
        <begin position="260"/>
        <end position="274"/>
    </location>
</feature>
<dbReference type="CDD" id="cd09395">
    <property type="entry name" value="LIM2_Rga"/>
    <property type="match status" value="1"/>
</dbReference>
<feature type="compositionally biased region" description="Basic and acidic residues" evidence="5">
    <location>
        <begin position="7"/>
        <end position="21"/>
    </location>
</feature>
<feature type="compositionally biased region" description="Low complexity" evidence="5">
    <location>
        <begin position="762"/>
        <end position="780"/>
    </location>
</feature>
<evidence type="ECO:0000259" key="6">
    <source>
        <dbReference type="PROSITE" id="PS50023"/>
    </source>
</evidence>
<dbReference type="SMART" id="SM00109">
    <property type="entry name" value="C1"/>
    <property type="match status" value="1"/>
</dbReference>
<feature type="compositionally biased region" description="Basic and acidic residues" evidence="5">
    <location>
        <begin position="543"/>
        <end position="558"/>
    </location>
</feature>
<dbReference type="InterPro" id="IPR046349">
    <property type="entry name" value="C1-like_sf"/>
</dbReference>
<dbReference type="EMBL" id="MU150286">
    <property type="protein sequence ID" value="KAF9461310.1"/>
    <property type="molecule type" value="Genomic_DNA"/>
</dbReference>
<feature type="compositionally biased region" description="Basic and acidic residues" evidence="5">
    <location>
        <begin position="324"/>
        <end position="335"/>
    </location>
</feature>
<dbReference type="Gene3D" id="2.10.110.10">
    <property type="entry name" value="Cysteine Rich Protein"/>
    <property type="match status" value="2"/>
</dbReference>
<feature type="region of interest" description="Disordered" evidence="5">
    <location>
        <begin position="1"/>
        <end position="26"/>
    </location>
</feature>